<feature type="compositionally biased region" description="Pro residues" evidence="3">
    <location>
        <begin position="437"/>
        <end position="449"/>
    </location>
</feature>
<feature type="compositionally biased region" description="Polar residues" evidence="3">
    <location>
        <begin position="216"/>
        <end position="226"/>
    </location>
</feature>
<dbReference type="OrthoDB" id="275748at2759"/>
<dbReference type="PROSITE" id="PS50102">
    <property type="entry name" value="RRM"/>
    <property type="match status" value="1"/>
</dbReference>
<evidence type="ECO:0000256" key="3">
    <source>
        <dbReference type="SAM" id="MobiDB-lite"/>
    </source>
</evidence>
<dbReference type="PANTHER" id="PTHR23189">
    <property type="entry name" value="RNA RECOGNITION MOTIF-CONTAINING"/>
    <property type="match status" value="1"/>
</dbReference>
<dbReference type="AlphaFoldDB" id="A0A1J4KIV9"/>
<dbReference type="SMART" id="SM00360">
    <property type="entry name" value="RRM"/>
    <property type="match status" value="2"/>
</dbReference>
<keyword evidence="1 2" id="KW-0694">RNA-binding</keyword>
<evidence type="ECO:0000259" key="4">
    <source>
        <dbReference type="PROSITE" id="PS50102"/>
    </source>
</evidence>
<feature type="compositionally biased region" description="Low complexity" evidence="3">
    <location>
        <begin position="354"/>
        <end position="368"/>
    </location>
</feature>
<evidence type="ECO:0000256" key="1">
    <source>
        <dbReference type="ARBA" id="ARBA00022884"/>
    </source>
</evidence>
<dbReference type="VEuPathDB" id="TrichDB:TRFO_19388"/>
<feature type="compositionally biased region" description="Pro residues" evidence="3">
    <location>
        <begin position="46"/>
        <end position="62"/>
    </location>
</feature>
<gene>
    <name evidence="5" type="ORF">TRFO_19388</name>
</gene>
<dbReference type="EMBL" id="MLAK01000592">
    <property type="protein sequence ID" value="OHT11281.1"/>
    <property type="molecule type" value="Genomic_DNA"/>
</dbReference>
<accession>A0A1J4KIV9</accession>
<evidence type="ECO:0000313" key="6">
    <source>
        <dbReference type="Proteomes" id="UP000179807"/>
    </source>
</evidence>
<dbReference type="InterPro" id="IPR000504">
    <property type="entry name" value="RRM_dom"/>
</dbReference>
<feature type="compositionally biased region" description="Pro residues" evidence="3">
    <location>
        <begin position="400"/>
        <end position="429"/>
    </location>
</feature>
<dbReference type="GeneID" id="94835469"/>
<dbReference type="GO" id="GO:0003723">
    <property type="term" value="F:RNA binding"/>
    <property type="evidence" value="ECO:0007669"/>
    <property type="project" value="UniProtKB-UniRule"/>
</dbReference>
<dbReference type="Proteomes" id="UP000179807">
    <property type="component" value="Unassembled WGS sequence"/>
</dbReference>
<proteinExistence type="predicted"/>
<reference evidence="5" key="1">
    <citation type="submission" date="2016-10" db="EMBL/GenBank/DDBJ databases">
        <authorList>
            <person name="Benchimol M."/>
            <person name="Almeida L.G."/>
            <person name="Vasconcelos A.T."/>
            <person name="Perreira-Neves A."/>
            <person name="Rosa I.A."/>
            <person name="Tasca T."/>
            <person name="Bogo M.R."/>
            <person name="de Souza W."/>
        </authorList>
    </citation>
    <scope>NUCLEOTIDE SEQUENCE [LARGE SCALE GENOMIC DNA]</scope>
    <source>
        <strain evidence="5">K</strain>
    </source>
</reference>
<feature type="compositionally biased region" description="Polar residues" evidence="3">
    <location>
        <begin position="234"/>
        <end position="245"/>
    </location>
</feature>
<dbReference type="SUPFAM" id="SSF54928">
    <property type="entry name" value="RNA-binding domain, RBD"/>
    <property type="match status" value="2"/>
</dbReference>
<evidence type="ECO:0000313" key="5">
    <source>
        <dbReference type="EMBL" id="OHT11281.1"/>
    </source>
</evidence>
<feature type="compositionally biased region" description="Basic residues" evidence="3">
    <location>
        <begin position="369"/>
        <end position="383"/>
    </location>
</feature>
<feature type="region of interest" description="Disordered" evidence="3">
    <location>
        <begin position="46"/>
        <end position="118"/>
    </location>
</feature>
<sequence length="449" mass="50858">MRIFFLCFPKSATNFTYQLFLIIITMSGPPYQPPYYPPPNPPYYPPPNPYPSYPPGPPPYRPPRYDSDYRHPPGSHKRHPPRSHGPPGSFHRPSSGHSSHPPRVVYPRPTYTEPPKPSNAVFSKNLPYDLSVDEFVSIFAKFGEIATTFTSHIHDRGIGFVTYYDIRSAEKAVEMMENFSIHGRSPITTFSFKPPDYSKLDPRETSPIILVKLENEPQNNSSNITDQKPKESDNSCLVNDNNQNTEHQESNTDNQDEYNEEQIPIYLTKDNVTEVMAKFGDIKEVTDIGPNKVTIIYYDIRNAKSARTAENLEVDGHKVIVEPYVRQDEGVVYIPPTDPNFTTRRPPRQPYMDQLPQAQQLPPQSSHSNPHKPPHSNPHKSSRRNPPPPPHPKYPMSYQGPPPPPPPMYMPPPPGFPPIPPPPQIPPSYPGHSMQHQPPPPPMPGMPPP</sequence>
<feature type="region of interest" description="Disordered" evidence="3">
    <location>
        <begin position="212"/>
        <end position="258"/>
    </location>
</feature>
<comment type="caution">
    <text evidence="5">The sequence shown here is derived from an EMBL/GenBank/DDBJ whole genome shotgun (WGS) entry which is preliminary data.</text>
</comment>
<organism evidence="5 6">
    <name type="scientific">Tritrichomonas foetus</name>
    <dbReference type="NCBI Taxonomy" id="1144522"/>
    <lineage>
        <taxon>Eukaryota</taxon>
        <taxon>Metamonada</taxon>
        <taxon>Parabasalia</taxon>
        <taxon>Tritrichomonadida</taxon>
        <taxon>Tritrichomonadidae</taxon>
        <taxon>Tritrichomonas</taxon>
    </lineage>
</organism>
<feature type="compositionally biased region" description="Basic residues" evidence="3">
    <location>
        <begin position="73"/>
        <end position="82"/>
    </location>
</feature>
<protein>
    <recommendedName>
        <fullName evidence="4">RRM domain-containing protein</fullName>
    </recommendedName>
</protein>
<dbReference type="InterPro" id="IPR035979">
    <property type="entry name" value="RBD_domain_sf"/>
</dbReference>
<name>A0A1J4KIV9_9EUKA</name>
<evidence type="ECO:0000256" key="2">
    <source>
        <dbReference type="PROSITE-ProRule" id="PRU00176"/>
    </source>
</evidence>
<dbReference type="InterPro" id="IPR012677">
    <property type="entry name" value="Nucleotide-bd_a/b_plait_sf"/>
</dbReference>
<feature type="domain" description="RRM" evidence="4">
    <location>
        <begin position="119"/>
        <end position="193"/>
    </location>
</feature>
<dbReference type="Pfam" id="PF00076">
    <property type="entry name" value="RRM_1"/>
    <property type="match status" value="1"/>
</dbReference>
<feature type="region of interest" description="Disordered" evidence="3">
    <location>
        <begin position="331"/>
        <end position="449"/>
    </location>
</feature>
<keyword evidence="6" id="KW-1185">Reference proteome</keyword>
<feature type="compositionally biased region" description="Low complexity" evidence="3">
    <location>
        <begin position="85"/>
        <end position="102"/>
    </location>
</feature>
<dbReference type="Gene3D" id="3.30.70.330">
    <property type="match status" value="1"/>
</dbReference>
<dbReference type="RefSeq" id="XP_068364417.1">
    <property type="nucleotide sequence ID" value="XM_068500765.1"/>
</dbReference>